<comment type="caution">
    <text evidence="1">The sequence shown here is derived from an EMBL/GenBank/DDBJ whole genome shotgun (WGS) entry which is preliminary data.</text>
</comment>
<evidence type="ECO:0000313" key="1">
    <source>
        <dbReference type="EMBL" id="MEO3692753.1"/>
    </source>
</evidence>
<dbReference type="EMBL" id="JBDPZD010000004">
    <property type="protein sequence ID" value="MEO3692753.1"/>
    <property type="molecule type" value="Genomic_DNA"/>
</dbReference>
<dbReference type="Gene3D" id="2.60.120.200">
    <property type="match status" value="1"/>
</dbReference>
<accession>A0ABV0G4U0</accession>
<protein>
    <submittedName>
        <fullName evidence="1">DUF1349 domain-containing protein</fullName>
    </submittedName>
</protein>
<dbReference type="PIRSF" id="PIRSF022704">
    <property type="entry name" value="UCP022704"/>
    <property type="match status" value="1"/>
</dbReference>
<reference evidence="1 2" key="1">
    <citation type="submission" date="2024-05" db="EMBL/GenBank/DDBJ databases">
        <title>Roseateles sp. DJS-2-20 16S ribosomal RNA gene Genome sequencing and assembly.</title>
        <authorList>
            <person name="Woo H."/>
        </authorList>
    </citation>
    <scope>NUCLEOTIDE SEQUENCE [LARGE SCALE GENOMIC DNA]</scope>
    <source>
        <strain evidence="1 2">DJS-2-20</strain>
    </source>
</reference>
<gene>
    <name evidence="1" type="ORF">ABDJ85_14840</name>
</gene>
<dbReference type="InterPro" id="IPR009784">
    <property type="entry name" value="DUF1349"/>
</dbReference>
<evidence type="ECO:0000313" key="2">
    <source>
        <dbReference type="Proteomes" id="UP001495147"/>
    </source>
</evidence>
<name>A0ABV0G4U0_9BURK</name>
<dbReference type="Pfam" id="PF07081">
    <property type="entry name" value="DUF1349"/>
    <property type="match status" value="1"/>
</dbReference>
<organism evidence="1 2">
    <name type="scientific">Roseateles paludis</name>
    <dbReference type="NCBI Taxonomy" id="3145238"/>
    <lineage>
        <taxon>Bacteria</taxon>
        <taxon>Pseudomonadati</taxon>
        <taxon>Pseudomonadota</taxon>
        <taxon>Betaproteobacteria</taxon>
        <taxon>Burkholderiales</taxon>
        <taxon>Sphaerotilaceae</taxon>
        <taxon>Roseateles</taxon>
    </lineage>
</organism>
<dbReference type="InterPro" id="IPR013320">
    <property type="entry name" value="ConA-like_dom_sf"/>
</dbReference>
<sequence>MLAPTPAFTLDLSGAPLDARLRWHCEPPDWRVGDGRLRVATAAGTDFWQRTHYGFEADNGHFLCLEAEGDFVLTTCVLGQPVHQYDQAGLMLRVSPSCWIKTSVEFEPAEATNRLGAVVTNHQYSDWSTQPLAKSVDRVWFRLRAEGCDCIVETSLDGRHWEQIRMARLQERDASLPVQCGLYACSPKAAGYLADFELLSFQPGRL</sequence>
<dbReference type="InterPro" id="IPR015987">
    <property type="entry name" value="UCP022704"/>
</dbReference>
<dbReference type="PANTHER" id="PTHR35332">
    <property type="entry name" value="REGULATION OF ENOLASE PROTEIN 1"/>
    <property type="match status" value="1"/>
</dbReference>
<dbReference type="PANTHER" id="PTHR35332:SF2">
    <property type="entry name" value="REGULATION OF ENOLASE PROTEIN 1"/>
    <property type="match status" value="1"/>
</dbReference>
<dbReference type="Proteomes" id="UP001495147">
    <property type="component" value="Unassembled WGS sequence"/>
</dbReference>
<proteinExistence type="predicted"/>
<dbReference type="SUPFAM" id="SSF49899">
    <property type="entry name" value="Concanavalin A-like lectins/glucanases"/>
    <property type="match status" value="1"/>
</dbReference>
<dbReference type="RefSeq" id="WP_347705568.1">
    <property type="nucleotide sequence ID" value="NZ_JBDPZD010000004.1"/>
</dbReference>
<keyword evidence="2" id="KW-1185">Reference proteome</keyword>